<name>A0A434A2U9_9FLAO</name>
<protein>
    <recommendedName>
        <fullName evidence="3 10">Beta sliding clamp</fullName>
    </recommendedName>
</protein>
<keyword evidence="9" id="KW-0238">DNA-binding</keyword>
<dbReference type="EMBL" id="QWDM01000015">
    <property type="protein sequence ID" value="RUT68662.1"/>
    <property type="molecule type" value="Genomic_DNA"/>
</dbReference>
<dbReference type="GO" id="GO:0008408">
    <property type="term" value="F:3'-5' exonuclease activity"/>
    <property type="evidence" value="ECO:0007669"/>
    <property type="project" value="InterPro"/>
</dbReference>
<comment type="similarity">
    <text evidence="2 10">Belongs to the beta sliding clamp family.</text>
</comment>
<evidence type="ECO:0000256" key="10">
    <source>
        <dbReference type="PIRNR" id="PIRNR000804"/>
    </source>
</evidence>
<dbReference type="RefSeq" id="WP_127340103.1">
    <property type="nucleotide sequence ID" value="NZ_QWDM01000015.1"/>
</dbReference>
<dbReference type="SMART" id="SM00480">
    <property type="entry name" value="POL3Bc"/>
    <property type="match status" value="1"/>
</dbReference>
<evidence type="ECO:0000256" key="6">
    <source>
        <dbReference type="ARBA" id="ARBA00022695"/>
    </source>
</evidence>
<dbReference type="Pfam" id="PF02768">
    <property type="entry name" value="DNA_pol3_beta_3"/>
    <property type="match status" value="1"/>
</dbReference>
<dbReference type="CDD" id="cd00140">
    <property type="entry name" value="beta_clamp"/>
    <property type="match status" value="1"/>
</dbReference>
<dbReference type="NCBIfam" id="TIGR00663">
    <property type="entry name" value="dnan"/>
    <property type="match status" value="1"/>
</dbReference>
<keyword evidence="8 10" id="KW-0239">DNA-directed DNA polymerase</keyword>
<gene>
    <name evidence="14" type="primary">dnaN</name>
    <name evidence="14" type="ORF">D0817_20085</name>
</gene>
<evidence type="ECO:0000256" key="1">
    <source>
        <dbReference type="ARBA" id="ARBA00004496"/>
    </source>
</evidence>
<dbReference type="GO" id="GO:0003887">
    <property type="term" value="F:DNA-directed DNA polymerase activity"/>
    <property type="evidence" value="ECO:0007669"/>
    <property type="project" value="UniProtKB-UniRule"/>
</dbReference>
<dbReference type="AlphaFoldDB" id="A0A434A2U9"/>
<proteinExistence type="inferred from homology"/>
<dbReference type="GO" id="GO:0009360">
    <property type="term" value="C:DNA polymerase III complex"/>
    <property type="evidence" value="ECO:0007669"/>
    <property type="project" value="InterPro"/>
</dbReference>
<dbReference type="Gene3D" id="3.70.10.10">
    <property type="match status" value="1"/>
</dbReference>
<evidence type="ECO:0000259" key="12">
    <source>
        <dbReference type="Pfam" id="PF02767"/>
    </source>
</evidence>
<accession>A0A434A2U9</accession>
<comment type="function">
    <text evidence="10">Confers DNA tethering and processivity to DNA polymerases and other proteins. Acts as a clamp, forming a ring around DNA (a reaction catalyzed by the clamp-loading complex) which diffuses in an ATP-independent manner freely and bidirectionally along dsDNA. Initially characterized for its ability to contact the catalytic subunit of DNA polymerase III (Pol III), a complex, multichain enzyme responsible for most of the replicative synthesis in bacteria; Pol III exhibits 3'-5' exonuclease proofreading activity. The beta chain is required for initiation of replication as well as for processivity of DNA replication.</text>
</comment>
<dbReference type="PANTHER" id="PTHR30478:SF0">
    <property type="entry name" value="BETA SLIDING CLAMP"/>
    <property type="match status" value="1"/>
</dbReference>
<evidence type="ECO:0000259" key="11">
    <source>
        <dbReference type="Pfam" id="PF00712"/>
    </source>
</evidence>
<dbReference type="SUPFAM" id="SSF55979">
    <property type="entry name" value="DNA clamp"/>
    <property type="match status" value="3"/>
</dbReference>
<evidence type="ECO:0000313" key="15">
    <source>
        <dbReference type="Proteomes" id="UP000288102"/>
    </source>
</evidence>
<evidence type="ECO:0000256" key="8">
    <source>
        <dbReference type="ARBA" id="ARBA00022932"/>
    </source>
</evidence>
<evidence type="ECO:0000256" key="2">
    <source>
        <dbReference type="ARBA" id="ARBA00010752"/>
    </source>
</evidence>
<comment type="subcellular location">
    <subcellularLocation>
        <location evidence="1 10">Cytoplasm</location>
    </subcellularLocation>
</comment>
<feature type="domain" description="DNA polymerase III beta sliding clamp central" evidence="12">
    <location>
        <begin position="129"/>
        <end position="242"/>
    </location>
</feature>
<dbReference type="GO" id="GO:0005737">
    <property type="term" value="C:cytoplasm"/>
    <property type="evidence" value="ECO:0007669"/>
    <property type="project" value="UniProtKB-SubCell"/>
</dbReference>
<keyword evidence="6 10" id="KW-0548">Nucleotidyltransferase</keyword>
<evidence type="ECO:0000256" key="7">
    <source>
        <dbReference type="ARBA" id="ARBA00022705"/>
    </source>
</evidence>
<dbReference type="InterPro" id="IPR046938">
    <property type="entry name" value="DNA_clamp_sf"/>
</dbReference>
<dbReference type="Pfam" id="PF00712">
    <property type="entry name" value="DNA_pol3_beta"/>
    <property type="match status" value="1"/>
</dbReference>
<dbReference type="OrthoDB" id="8421503at2"/>
<keyword evidence="15" id="KW-1185">Reference proteome</keyword>
<evidence type="ECO:0000313" key="14">
    <source>
        <dbReference type="EMBL" id="RUT68662.1"/>
    </source>
</evidence>
<keyword evidence="7 10" id="KW-0235">DNA replication</keyword>
<dbReference type="Pfam" id="PF02767">
    <property type="entry name" value="DNA_pol3_beta_2"/>
    <property type="match status" value="1"/>
</dbReference>
<keyword evidence="4 10" id="KW-0963">Cytoplasm</keyword>
<dbReference type="InterPro" id="IPR001001">
    <property type="entry name" value="DNA_polIII_beta"/>
</dbReference>
<organism evidence="14 15">
    <name type="scientific">Flavobacterium cupreum</name>
    <dbReference type="NCBI Taxonomy" id="2133766"/>
    <lineage>
        <taxon>Bacteria</taxon>
        <taxon>Pseudomonadati</taxon>
        <taxon>Bacteroidota</taxon>
        <taxon>Flavobacteriia</taxon>
        <taxon>Flavobacteriales</taxon>
        <taxon>Flavobacteriaceae</taxon>
        <taxon>Flavobacterium</taxon>
    </lineage>
</organism>
<feature type="domain" description="DNA polymerase III beta sliding clamp C-terminal" evidence="13">
    <location>
        <begin position="245"/>
        <end position="357"/>
    </location>
</feature>
<dbReference type="GO" id="GO:0003677">
    <property type="term" value="F:DNA binding"/>
    <property type="evidence" value="ECO:0007669"/>
    <property type="project" value="UniProtKB-UniRule"/>
</dbReference>
<dbReference type="Proteomes" id="UP000288102">
    <property type="component" value="Unassembled WGS sequence"/>
</dbReference>
<dbReference type="InterPro" id="IPR022635">
    <property type="entry name" value="DNA_polIII_beta_C"/>
</dbReference>
<dbReference type="PANTHER" id="PTHR30478">
    <property type="entry name" value="DNA POLYMERASE III SUBUNIT BETA"/>
    <property type="match status" value="1"/>
</dbReference>
<evidence type="ECO:0000259" key="13">
    <source>
        <dbReference type="Pfam" id="PF02768"/>
    </source>
</evidence>
<sequence length="371" mass="41049">MNIILNSKNLLEKLLILNGVINSSNTLPILDCFLFEIDENKLKITASDLETTISSILEITSPDKGSIAVPSRMLIDMLKTFPEQPLHFSVLENSTMDIISSSGIYSIAYSPAKEYPTAVLVEDAQTAKINSKVLGKAISKTVFVAGIDDLRPSMTGVLFQFSPAGLNFVATDAHKLVRYQRTDITSSEEIDFIVPKKPLNVLKGILSTLDIEVVLSFNQTNAIFTFGDFVLICRLIDAQYPKYENVIPKDNPNKALVDRDSFLSSVKCVSIFSNKTTRQVVLNFIGNEIQLSAEDVDYSNKANERLNCSFQGEDTKIGFNAKYLAELVSNLSCDNINFEFSLPQRAALLIPADGESEHENLLMLIMPTLIS</sequence>
<dbReference type="GO" id="GO:0006271">
    <property type="term" value="P:DNA strand elongation involved in DNA replication"/>
    <property type="evidence" value="ECO:0007669"/>
    <property type="project" value="TreeGrafter"/>
</dbReference>
<feature type="domain" description="DNA polymerase III beta sliding clamp N-terminal" evidence="11">
    <location>
        <begin position="1"/>
        <end position="117"/>
    </location>
</feature>
<comment type="subunit">
    <text evidence="10">Forms a ring-shaped head-to-tail homodimer around DNA.</text>
</comment>
<evidence type="ECO:0000256" key="3">
    <source>
        <dbReference type="ARBA" id="ARBA00021035"/>
    </source>
</evidence>
<evidence type="ECO:0000256" key="5">
    <source>
        <dbReference type="ARBA" id="ARBA00022679"/>
    </source>
</evidence>
<evidence type="ECO:0000256" key="9">
    <source>
        <dbReference type="ARBA" id="ARBA00023125"/>
    </source>
</evidence>
<reference evidence="15" key="1">
    <citation type="journal article" date="2019" name="Syst. Appl. Microbiol.">
        <title>Flavobacterium circumlabens sp. nov. and Flavobacterium cupreum sp. nov., two psychrotrophic species isolated from Antarctic environmental samples.</title>
        <authorList>
            <person name="Kralova S."/>
            <person name="Busse H.-J."/>
            <person name="Svec P."/>
            <person name="Maslanova I."/>
            <person name="Stankova E."/>
            <person name="Bartak M."/>
            <person name="Sedlacek I."/>
        </authorList>
    </citation>
    <scope>NUCLEOTIDE SEQUENCE [LARGE SCALE GENOMIC DNA]</scope>
    <source>
        <strain evidence="15">CCM 8825</strain>
    </source>
</reference>
<evidence type="ECO:0000256" key="4">
    <source>
        <dbReference type="ARBA" id="ARBA00022490"/>
    </source>
</evidence>
<dbReference type="InterPro" id="IPR022634">
    <property type="entry name" value="DNA_polIII_beta_N"/>
</dbReference>
<keyword evidence="5 10" id="KW-0808">Transferase</keyword>
<dbReference type="InterPro" id="IPR022637">
    <property type="entry name" value="DNA_polIII_beta_cen"/>
</dbReference>
<dbReference type="Gene3D" id="3.10.150.10">
    <property type="entry name" value="DNA Polymerase III, subunit A, domain 2"/>
    <property type="match status" value="1"/>
</dbReference>
<comment type="caution">
    <text evidence="14">The sequence shown here is derived from an EMBL/GenBank/DDBJ whole genome shotgun (WGS) entry which is preliminary data.</text>
</comment>
<dbReference type="PIRSF" id="PIRSF000804">
    <property type="entry name" value="DNA_pol_III_b"/>
    <property type="match status" value="1"/>
</dbReference>